<evidence type="ECO:0000313" key="2">
    <source>
        <dbReference type="Proteomes" id="UP000678499"/>
    </source>
</evidence>
<dbReference type="AlphaFoldDB" id="A0A7R9BI12"/>
<keyword evidence="2" id="KW-1185">Reference proteome</keyword>
<dbReference type="InterPro" id="IPR029044">
    <property type="entry name" value="Nucleotide-diphossugar_trans"/>
</dbReference>
<protein>
    <recommendedName>
        <fullName evidence="3">Xyloside xylosyltransferase 1</fullName>
    </recommendedName>
</protein>
<evidence type="ECO:0008006" key="3">
    <source>
        <dbReference type="Google" id="ProtNLM"/>
    </source>
</evidence>
<sequence>MLGVKSRVSATQRVRRMSLGLIVIILILIAAWSHSTHDSCSSDEPSCNAEIAKPWAVEPVVIGFLFCRVDTHTSLKAKLRVMLESLLQKASVVVRFHVFVCEDGGYEAAVGVITAVSDKLGIAVPEISRQPVRSLFGSNLEQARSLQQMLARPGTYYHDELFVVAPFLHNVQGVTRLIMLDVDLKFVADIADLHAEFRNFSEKSVMALAPELSPVYYHILYNYRKKHPDSKFGSTSPKQMQGVNSGVILVDVEKMRESEEYRWVMEPANVSRLLDTYEVRNRTHLGDQDLLALMSFEHPELIHFLDCGWNRVLCEFWRSVYPKIFDEYFYCDKSVKIYHGNCGSTIPD</sequence>
<dbReference type="PANTHER" id="PTHR46612">
    <property type="entry name" value="XYLOSIDE XYLOSYLTRANSFERASE 1"/>
    <property type="match status" value="1"/>
</dbReference>
<dbReference type="EMBL" id="OA882244">
    <property type="protein sequence ID" value="CAD7274124.1"/>
    <property type="molecule type" value="Genomic_DNA"/>
</dbReference>
<dbReference type="PANTHER" id="PTHR46612:SF1">
    <property type="entry name" value="XYLOSIDE XYLOSYLTRANSFERASE 1"/>
    <property type="match status" value="1"/>
</dbReference>
<reference evidence="1" key="1">
    <citation type="submission" date="2020-11" db="EMBL/GenBank/DDBJ databases">
        <authorList>
            <person name="Tran Van P."/>
        </authorList>
    </citation>
    <scope>NUCLEOTIDE SEQUENCE</scope>
</reference>
<dbReference type="Proteomes" id="UP000678499">
    <property type="component" value="Unassembled WGS sequence"/>
</dbReference>
<dbReference type="GO" id="GO:0016266">
    <property type="term" value="P:protein O-linked glycosylation via N-acetyl-galactosamine"/>
    <property type="evidence" value="ECO:0007669"/>
    <property type="project" value="TreeGrafter"/>
</dbReference>
<dbReference type="Gene3D" id="3.90.550.10">
    <property type="entry name" value="Spore Coat Polysaccharide Biosynthesis Protein SpsA, Chain A"/>
    <property type="match status" value="1"/>
</dbReference>
<dbReference type="OrthoDB" id="49511at2759"/>
<dbReference type="SUPFAM" id="SSF53448">
    <property type="entry name" value="Nucleotide-diphospho-sugar transferases"/>
    <property type="match status" value="1"/>
</dbReference>
<dbReference type="EMBL" id="CAJPEX010000207">
    <property type="protein sequence ID" value="CAG0914276.1"/>
    <property type="molecule type" value="Genomic_DNA"/>
</dbReference>
<dbReference type="GO" id="GO:0005789">
    <property type="term" value="C:endoplasmic reticulum membrane"/>
    <property type="evidence" value="ECO:0007669"/>
    <property type="project" value="TreeGrafter"/>
</dbReference>
<accession>A0A7R9BI12</accession>
<dbReference type="InterPro" id="IPR042465">
    <property type="entry name" value="XXLT1"/>
</dbReference>
<organism evidence="1">
    <name type="scientific">Notodromas monacha</name>
    <dbReference type="NCBI Taxonomy" id="399045"/>
    <lineage>
        <taxon>Eukaryota</taxon>
        <taxon>Metazoa</taxon>
        <taxon>Ecdysozoa</taxon>
        <taxon>Arthropoda</taxon>
        <taxon>Crustacea</taxon>
        <taxon>Oligostraca</taxon>
        <taxon>Ostracoda</taxon>
        <taxon>Podocopa</taxon>
        <taxon>Podocopida</taxon>
        <taxon>Cypridocopina</taxon>
        <taxon>Cypridoidea</taxon>
        <taxon>Cyprididae</taxon>
        <taxon>Notodromas</taxon>
    </lineage>
</organism>
<name>A0A7R9BI12_9CRUS</name>
<dbReference type="GO" id="GO:0140560">
    <property type="term" value="F:xylosyl alpha-1,3-xylosyltransferase activity"/>
    <property type="evidence" value="ECO:0007669"/>
    <property type="project" value="TreeGrafter"/>
</dbReference>
<proteinExistence type="predicted"/>
<gene>
    <name evidence="1" type="ORF">NMOB1V02_LOCUS1978</name>
</gene>
<evidence type="ECO:0000313" key="1">
    <source>
        <dbReference type="EMBL" id="CAD7274124.1"/>
    </source>
</evidence>